<dbReference type="PIRSF" id="PIRSF006493">
    <property type="entry name" value="Prok_Ku"/>
    <property type="match status" value="1"/>
</dbReference>
<evidence type="ECO:0000256" key="2">
    <source>
        <dbReference type="HAMAP-Rule" id="MF_01875"/>
    </source>
</evidence>
<reference evidence="5 6" key="1">
    <citation type="journal article" date="2019" name="Phytopathology">
        <title>A Novel Group of Rhizobium tumorigenes-Like Agrobacteria Associated with Crown Gall Disease of Rhododendron and Blueberry.</title>
        <authorList>
            <person name="Kuzmanovic N."/>
            <person name="Behrens P."/>
            <person name="Idczak E."/>
            <person name="Wagner S."/>
            <person name="Gotz M."/>
            <person name="Sproer C."/>
            <person name="Bunk B."/>
            <person name="Overmann J."/>
            <person name="Smalla K."/>
        </authorList>
    </citation>
    <scope>NUCLEOTIDE SEQUENCE [LARGE SCALE GENOMIC DNA]</scope>
    <source>
        <strain evidence="6">rho-6.2</strain>
    </source>
</reference>
<geneLocation type="plasmid" evidence="5 6">
    <name>unnamed1</name>
</geneLocation>
<dbReference type="InterPro" id="IPR009187">
    <property type="entry name" value="Prok_Ku"/>
</dbReference>
<keyword evidence="2" id="KW-0233">DNA recombination</keyword>
<dbReference type="InterPro" id="IPR016194">
    <property type="entry name" value="SPOC-like_C_dom_sf"/>
</dbReference>
<gene>
    <name evidence="2" type="primary">ku</name>
    <name evidence="5" type="ORF">PR018_22660</name>
</gene>
<proteinExistence type="inferred from homology"/>
<dbReference type="Pfam" id="PF02735">
    <property type="entry name" value="Ku"/>
    <property type="match status" value="1"/>
</dbReference>
<dbReference type="SUPFAM" id="SSF100939">
    <property type="entry name" value="SPOC domain-like"/>
    <property type="match status" value="1"/>
</dbReference>
<dbReference type="Proteomes" id="UP000318939">
    <property type="component" value="Plasmid unnamed1"/>
</dbReference>
<comment type="function">
    <text evidence="2">With LigD forms a non-homologous end joining (NHEJ) DNA repair enzyme, which repairs dsDNA breaks with reduced fidelity. Binds linear dsDNA with 5'- and 3'- overhangs but not closed circular dsDNA nor ssDNA. Recruits and stimulates the ligase activity of LigD.</text>
</comment>
<keyword evidence="6" id="KW-1185">Reference proteome</keyword>
<dbReference type="HAMAP" id="MF_01875">
    <property type="entry name" value="Prokaryotic_Ku"/>
    <property type="match status" value="1"/>
</dbReference>
<dbReference type="Gene3D" id="2.40.290.10">
    <property type="match status" value="1"/>
</dbReference>
<dbReference type="InterPro" id="IPR006164">
    <property type="entry name" value="DNA_bd_Ku70/Ku80"/>
</dbReference>
<dbReference type="EMBL" id="CP117268">
    <property type="protein sequence ID" value="WFS25085.1"/>
    <property type="molecule type" value="Genomic_DNA"/>
</dbReference>
<dbReference type="CDD" id="cd00789">
    <property type="entry name" value="KU_like"/>
    <property type="match status" value="1"/>
</dbReference>
<keyword evidence="5" id="KW-0614">Plasmid</keyword>
<keyword evidence="2" id="KW-0234">DNA repair</keyword>
<dbReference type="PANTHER" id="PTHR41251">
    <property type="entry name" value="NON-HOMOLOGOUS END JOINING PROTEIN KU"/>
    <property type="match status" value="1"/>
</dbReference>
<dbReference type="RefSeq" id="WP_142831064.1">
    <property type="nucleotide sequence ID" value="NZ_CP117268.1"/>
</dbReference>
<reference evidence="5 6" key="2">
    <citation type="journal article" date="2023" name="MicrobiologyOpen">
        <title>Genomics of the tumorigenes clade of the family Rhizobiaceae and description of Rhizobium rhododendri sp. nov.</title>
        <authorList>
            <person name="Kuzmanovic N."/>
            <person name="diCenzo G.C."/>
            <person name="Bunk B."/>
            <person name="Sproeer C."/>
            <person name="Fruehling A."/>
            <person name="Neumann-Schaal M."/>
            <person name="Overmann J."/>
            <person name="Smalla K."/>
        </authorList>
    </citation>
    <scope>NUCLEOTIDE SEQUENCE [LARGE SCALE GENOMIC DNA]</scope>
    <source>
        <strain evidence="6">rho-6.2</strain>
        <plasmid evidence="5 6">unnamed1</plasmid>
    </source>
</reference>
<name>A0ABY8IPW9_9HYPH</name>
<keyword evidence="1 2" id="KW-0238">DNA-binding</keyword>
<evidence type="ECO:0000259" key="4">
    <source>
        <dbReference type="SMART" id="SM00559"/>
    </source>
</evidence>
<accession>A0ABY8IPW9</accession>
<feature type="domain" description="Ku" evidence="4">
    <location>
        <begin position="56"/>
        <end position="184"/>
    </location>
</feature>
<keyword evidence="2" id="KW-0227">DNA damage</keyword>
<dbReference type="PANTHER" id="PTHR41251:SF1">
    <property type="entry name" value="NON-HOMOLOGOUS END JOINING PROTEIN KU"/>
    <property type="match status" value="1"/>
</dbReference>
<evidence type="ECO:0000256" key="3">
    <source>
        <dbReference type="SAM" id="MobiDB-lite"/>
    </source>
</evidence>
<evidence type="ECO:0000256" key="1">
    <source>
        <dbReference type="ARBA" id="ARBA00023125"/>
    </source>
</evidence>
<comment type="subunit">
    <text evidence="2">Homodimer. Interacts with LigD.</text>
</comment>
<comment type="similarity">
    <text evidence="2">Belongs to the prokaryotic Ku family.</text>
</comment>
<evidence type="ECO:0000313" key="6">
    <source>
        <dbReference type="Proteomes" id="UP000318939"/>
    </source>
</evidence>
<protein>
    <recommendedName>
        <fullName evidence="2">Non-homologous end joining protein Ku</fullName>
    </recommendedName>
</protein>
<feature type="region of interest" description="Disordered" evidence="3">
    <location>
        <begin position="259"/>
        <end position="301"/>
    </location>
</feature>
<dbReference type="NCBIfam" id="TIGR02772">
    <property type="entry name" value="Ku_bact"/>
    <property type="match status" value="1"/>
</dbReference>
<feature type="compositionally biased region" description="Low complexity" evidence="3">
    <location>
        <begin position="282"/>
        <end position="301"/>
    </location>
</feature>
<evidence type="ECO:0000313" key="5">
    <source>
        <dbReference type="EMBL" id="WFS25085.1"/>
    </source>
</evidence>
<dbReference type="SMART" id="SM00559">
    <property type="entry name" value="Ku78"/>
    <property type="match status" value="1"/>
</dbReference>
<sequence>MAAPRANWKGFLKFGEVACGVALYTAASASDRIAFNTLNRKTGNRVRREFIDSETGQTVERDDQVKGYEIDNGQYIVLEPEEVAAAVHESDKTLKITSFIPCQEIDDVYFDKPYYLAPDKMGADAFVLLRDGMKEAKVAAIAQTVLFRRMRTVLIRAHGKGLIATTLNFDYEVRSSKEAFEDMPELEIKGEMLELASHIIGTKKGTFDVSEADDRYESALAELVKAKMEGRTLPKPKVVKVSEPTDLLQALRESAGMLAAAGNAPKRTAANGNAGTKRPKTATRATAPKAKAASASQRRAG</sequence>
<organism evidence="5 6">
    <name type="scientific">Rhizobium rhododendri</name>
    <dbReference type="NCBI Taxonomy" id="2506430"/>
    <lineage>
        <taxon>Bacteria</taxon>
        <taxon>Pseudomonadati</taxon>
        <taxon>Pseudomonadota</taxon>
        <taxon>Alphaproteobacteria</taxon>
        <taxon>Hyphomicrobiales</taxon>
        <taxon>Rhizobiaceae</taxon>
        <taxon>Rhizobium/Agrobacterium group</taxon>
        <taxon>Rhizobium</taxon>
    </lineage>
</organism>